<protein>
    <recommendedName>
        <fullName evidence="2">Homing endonuclease LAGLIDADG domain-containing protein</fullName>
    </recommendedName>
</protein>
<gene>
    <name evidence="3" type="ORF">A3A77_01880</name>
</gene>
<organism evidence="3 4">
    <name type="scientific">Candidatus Blackburnbacteria bacterium RIFCSPLOWO2_01_FULL_40_20</name>
    <dbReference type="NCBI Taxonomy" id="1797519"/>
    <lineage>
        <taxon>Bacteria</taxon>
        <taxon>Candidatus Blackburniibacteriota</taxon>
    </lineage>
</organism>
<name>A0A1G1VFQ5_9BACT</name>
<evidence type="ECO:0000259" key="2">
    <source>
        <dbReference type="Pfam" id="PF00961"/>
    </source>
</evidence>
<proteinExistence type="predicted"/>
<dbReference type="Proteomes" id="UP000178659">
    <property type="component" value="Unassembled WGS sequence"/>
</dbReference>
<evidence type="ECO:0000313" key="4">
    <source>
        <dbReference type="Proteomes" id="UP000178659"/>
    </source>
</evidence>
<evidence type="ECO:0000313" key="3">
    <source>
        <dbReference type="EMBL" id="OGY14209.1"/>
    </source>
</evidence>
<dbReference type="InterPro" id="IPR051289">
    <property type="entry name" value="LAGLIDADG_Endonuclease"/>
</dbReference>
<comment type="caution">
    <text evidence="3">The sequence shown here is derived from an EMBL/GenBank/DDBJ whole genome shotgun (WGS) entry which is preliminary data.</text>
</comment>
<feature type="domain" description="Homing endonuclease LAGLIDADG" evidence="2">
    <location>
        <begin position="7"/>
        <end position="114"/>
    </location>
</feature>
<accession>A0A1G1VFQ5</accession>
<dbReference type="PANTHER" id="PTHR36181:SF2">
    <property type="entry name" value="INTRON-ENCODED ENDONUCLEASE AI3-RELATED"/>
    <property type="match status" value="1"/>
</dbReference>
<dbReference type="GO" id="GO:0004519">
    <property type="term" value="F:endonuclease activity"/>
    <property type="evidence" value="ECO:0007669"/>
    <property type="project" value="InterPro"/>
</dbReference>
<dbReference type="InterPro" id="IPR004860">
    <property type="entry name" value="LAGLIDADG_dom"/>
</dbReference>
<evidence type="ECO:0000256" key="1">
    <source>
        <dbReference type="SAM" id="MobiDB-lite"/>
    </source>
</evidence>
<dbReference type="InterPro" id="IPR027434">
    <property type="entry name" value="Homing_endonucl"/>
</dbReference>
<reference evidence="3 4" key="1">
    <citation type="journal article" date="2016" name="Nat. Commun.">
        <title>Thousands of microbial genomes shed light on interconnected biogeochemical processes in an aquifer system.</title>
        <authorList>
            <person name="Anantharaman K."/>
            <person name="Brown C.T."/>
            <person name="Hug L.A."/>
            <person name="Sharon I."/>
            <person name="Castelle C.J."/>
            <person name="Probst A.J."/>
            <person name="Thomas B.C."/>
            <person name="Singh A."/>
            <person name="Wilkins M.J."/>
            <person name="Karaoz U."/>
            <person name="Brodie E.L."/>
            <person name="Williams K.H."/>
            <person name="Hubbard S.S."/>
            <person name="Banfield J.F."/>
        </authorList>
    </citation>
    <scope>NUCLEOTIDE SEQUENCE [LARGE SCALE GENOMIC DNA]</scope>
</reference>
<sequence>MLSPDYIVGLTDGEGCFYVGIRPPDKRYSRSKHGVMTHFYIKMREDELSLLKKVEEFFGCGAVYHQKEKRRNHSQCYRYEINSQEDIRKVLIPFFDAHHLQSVKVENYKIFRKIALLVRDKRHNNKRGLKLVLQLKSRMNLGSRPVREIRSPGGNATKTLLDRNPPVR</sequence>
<dbReference type="AlphaFoldDB" id="A0A1G1VFQ5"/>
<dbReference type="Gene3D" id="3.10.28.10">
    <property type="entry name" value="Homing endonucleases"/>
    <property type="match status" value="1"/>
</dbReference>
<dbReference type="Pfam" id="PF00961">
    <property type="entry name" value="LAGLIDADG_1"/>
    <property type="match status" value="1"/>
</dbReference>
<dbReference type="PANTHER" id="PTHR36181">
    <property type="entry name" value="INTRON-ENCODED ENDONUCLEASE AI3-RELATED"/>
    <property type="match status" value="1"/>
</dbReference>
<feature type="region of interest" description="Disordered" evidence="1">
    <location>
        <begin position="148"/>
        <end position="168"/>
    </location>
</feature>
<dbReference type="SUPFAM" id="SSF55608">
    <property type="entry name" value="Homing endonucleases"/>
    <property type="match status" value="1"/>
</dbReference>
<dbReference type="EMBL" id="MHCC01000001">
    <property type="protein sequence ID" value="OGY14209.1"/>
    <property type="molecule type" value="Genomic_DNA"/>
</dbReference>